<feature type="transmembrane region" description="Helical" evidence="1">
    <location>
        <begin position="233"/>
        <end position="253"/>
    </location>
</feature>
<dbReference type="EMBL" id="CP000099">
    <property type="protein sequence ID" value="AAZ71513.1"/>
    <property type="molecule type" value="Genomic_DNA"/>
</dbReference>
<dbReference type="HOGENOM" id="CLU_644983_0_0_2"/>
<name>Q469C9_METBF</name>
<evidence type="ECO:0008006" key="3">
    <source>
        <dbReference type="Google" id="ProtNLM"/>
    </source>
</evidence>
<dbReference type="KEGG" id="mba:Mbar_A2603"/>
<feature type="transmembrane region" description="Helical" evidence="1">
    <location>
        <begin position="186"/>
        <end position="208"/>
    </location>
</feature>
<feature type="transmembrane region" description="Helical" evidence="1">
    <location>
        <begin position="12"/>
        <end position="29"/>
    </location>
</feature>
<keyword evidence="1" id="KW-1133">Transmembrane helix</keyword>
<feature type="transmembrane region" description="Helical" evidence="1">
    <location>
        <begin position="413"/>
        <end position="431"/>
    </location>
</feature>
<dbReference type="AlphaFoldDB" id="Q469C9"/>
<feature type="transmembrane region" description="Helical" evidence="1">
    <location>
        <begin position="321"/>
        <end position="341"/>
    </location>
</feature>
<evidence type="ECO:0000256" key="1">
    <source>
        <dbReference type="SAM" id="Phobius"/>
    </source>
</evidence>
<proteinExistence type="predicted"/>
<keyword evidence="1" id="KW-0472">Membrane</keyword>
<dbReference type="PaxDb" id="269797-Mbar_A2603"/>
<keyword evidence="1" id="KW-0812">Transmembrane</keyword>
<reference evidence="2" key="1">
    <citation type="submission" date="2006-06" db="EMBL/GenBank/DDBJ databases">
        <title>Complete sequence of chromosome 1 of Methanosarcina barkeri str. fusaro.</title>
        <authorList>
            <person name="Copeland A."/>
            <person name="Lucas S."/>
            <person name="Lapidus A."/>
            <person name="Barry K."/>
            <person name="Detter J.C."/>
            <person name="Glavina T."/>
            <person name="Hammon N."/>
            <person name="Israni S."/>
            <person name="Pitluck S."/>
            <person name="Goodwin L.A."/>
            <person name="Saunders E.H."/>
            <person name="Schmutz J."/>
            <person name="Larimer F."/>
            <person name="Land M."/>
            <person name="Anderson I."/>
            <person name="Richardson P."/>
        </authorList>
    </citation>
    <scope>NUCLEOTIDE SEQUENCE</scope>
    <source>
        <strain evidence="2">Fusaro</strain>
    </source>
</reference>
<accession>Q469C9</accession>
<feature type="transmembrane region" description="Helical" evidence="1">
    <location>
        <begin position="378"/>
        <end position="398"/>
    </location>
</feature>
<organism evidence="2">
    <name type="scientific">Methanosarcina barkeri (strain Fusaro / DSM 804)</name>
    <dbReference type="NCBI Taxonomy" id="269797"/>
    <lineage>
        <taxon>Archaea</taxon>
        <taxon>Methanobacteriati</taxon>
        <taxon>Methanobacteriota</taxon>
        <taxon>Stenosarchaea group</taxon>
        <taxon>Methanomicrobia</taxon>
        <taxon>Methanosarcinales</taxon>
        <taxon>Methanosarcinaceae</taxon>
        <taxon>Methanosarcina</taxon>
    </lineage>
</organism>
<sequence length="432" mass="50297">MPENGKCQSLPPWLWVWFIVYIYMLPTQIELLKEYLESFLFSTDPTYANLTLISRFKLVNLPFWIPSIFLFLGALSVLFPFIRTRYVEKKYKLTENYPVIPAMAEIEDFLKLHAPDLKIKTNLLSQSEEVFIYPIGYRKTGIAIFGKFIKSWRSDRESSQEILLHEIGHYRNGDAFILGAGSFFEFVVKHSIGIIAFVFLIQIFLVLVDLTESASHNILAATMFLLYSLTDPIVILFETLGFFTLPIVGIWSAELNADRFMLTSKINSTENSLKVTENSLKIMEKLKKEKSFKKWLLAQVTHPPNTLRCWMAVHSGKERSVLLFLFLFPLAYLFQLFMLTIYALSSYIVIFLFGASNVQEFSGKLLKYVMTYIDTRSFTWLFFSIIVVLWPILAVYWVRFFSGLRETYNLEHYKSYFSSALVLLCVFTLSYI</sequence>
<feature type="transmembrane region" description="Helical" evidence="1">
    <location>
        <begin position="63"/>
        <end position="82"/>
    </location>
</feature>
<dbReference type="OrthoDB" id="137499at2157"/>
<protein>
    <recommendedName>
        <fullName evidence="3">Peptidase M48 domain-containing protein</fullName>
    </recommendedName>
</protein>
<evidence type="ECO:0000313" key="2">
    <source>
        <dbReference type="EMBL" id="AAZ71513.1"/>
    </source>
</evidence>
<gene>
    <name evidence="2" type="ordered locus">Mbar_A2603</name>
</gene>